<dbReference type="EMBL" id="KQ087251">
    <property type="protein sequence ID" value="KLT39688.1"/>
    <property type="molecule type" value="Genomic_DNA"/>
</dbReference>
<sequence length="125" mass="13992">MHGGRRIWGRGWWRRQRRIARMSAIASQAQLTTGPGWCSFLPEEAQLEALPWCVICVSSRRDADLRYCFAFVSIKRAPVHDAATPSPRSPLAIIPTSVILTPCTFLAALRLRALPRARSSPHDLS</sequence>
<proteinExistence type="predicted"/>
<organism evidence="1 2">
    <name type="scientific">Cutaneotrichosporon oleaginosum</name>
    <dbReference type="NCBI Taxonomy" id="879819"/>
    <lineage>
        <taxon>Eukaryota</taxon>
        <taxon>Fungi</taxon>
        <taxon>Dikarya</taxon>
        <taxon>Basidiomycota</taxon>
        <taxon>Agaricomycotina</taxon>
        <taxon>Tremellomycetes</taxon>
        <taxon>Trichosporonales</taxon>
        <taxon>Trichosporonaceae</taxon>
        <taxon>Cutaneotrichosporon</taxon>
    </lineage>
</organism>
<dbReference type="Proteomes" id="UP000053611">
    <property type="component" value="Unassembled WGS sequence"/>
</dbReference>
<gene>
    <name evidence="1" type="ORF">CC85DRAFT_181652</name>
</gene>
<dbReference type="AlphaFoldDB" id="A0A0J0XF60"/>
<keyword evidence="2" id="KW-1185">Reference proteome</keyword>
<evidence type="ECO:0000313" key="1">
    <source>
        <dbReference type="EMBL" id="KLT39688.1"/>
    </source>
</evidence>
<name>A0A0J0XF60_9TREE</name>
<evidence type="ECO:0000313" key="2">
    <source>
        <dbReference type="Proteomes" id="UP000053611"/>
    </source>
</evidence>
<dbReference type="GeneID" id="28980375"/>
<protein>
    <submittedName>
        <fullName evidence="1">Uncharacterized protein</fullName>
    </submittedName>
</protein>
<dbReference type="RefSeq" id="XP_018276179.1">
    <property type="nucleotide sequence ID" value="XM_018419772.1"/>
</dbReference>
<reference evidence="1 2" key="1">
    <citation type="submission" date="2015-03" db="EMBL/GenBank/DDBJ databases">
        <title>Genomics and transcriptomics of the oil-accumulating basidiomycete yeast T. oleaginosus allow insights into substrate utilization and the diverse evolutionary trajectories of mating systems in fungi.</title>
        <authorList>
            <consortium name="DOE Joint Genome Institute"/>
            <person name="Kourist R."/>
            <person name="Kracht O."/>
            <person name="Bracharz F."/>
            <person name="Lipzen A."/>
            <person name="Nolan M."/>
            <person name="Ohm R."/>
            <person name="Grigoriev I."/>
            <person name="Sun S."/>
            <person name="Heitman J."/>
            <person name="Bruck T."/>
            <person name="Nowrousian M."/>
        </authorList>
    </citation>
    <scope>NUCLEOTIDE SEQUENCE [LARGE SCALE GENOMIC DNA]</scope>
    <source>
        <strain evidence="1 2">IBC0246</strain>
    </source>
</reference>
<accession>A0A0J0XF60</accession>